<name>A0A9P5I4A4_9HELO</name>
<keyword evidence="2" id="KW-1185">Reference proteome</keyword>
<evidence type="ECO:0000313" key="2">
    <source>
        <dbReference type="Proteomes" id="UP000710849"/>
    </source>
</evidence>
<protein>
    <submittedName>
        <fullName evidence="1">Uncharacterized protein</fullName>
    </submittedName>
</protein>
<dbReference type="EMBL" id="RCSW01000023">
    <property type="protein sequence ID" value="KAF7928953.1"/>
    <property type="molecule type" value="Genomic_DNA"/>
</dbReference>
<dbReference type="AlphaFoldDB" id="A0A9P5I4A4"/>
<dbReference type="RefSeq" id="XP_038729016.1">
    <property type="nucleotide sequence ID" value="XM_038880310.1"/>
</dbReference>
<evidence type="ECO:0000313" key="1">
    <source>
        <dbReference type="EMBL" id="KAF7928953.1"/>
    </source>
</evidence>
<dbReference type="Proteomes" id="UP000710849">
    <property type="component" value="Unassembled WGS sequence"/>
</dbReference>
<organism evidence="1 2">
    <name type="scientific">Botrytis byssoidea</name>
    <dbReference type="NCBI Taxonomy" id="139641"/>
    <lineage>
        <taxon>Eukaryota</taxon>
        <taxon>Fungi</taxon>
        <taxon>Dikarya</taxon>
        <taxon>Ascomycota</taxon>
        <taxon>Pezizomycotina</taxon>
        <taxon>Leotiomycetes</taxon>
        <taxon>Helotiales</taxon>
        <taxon>Sclerotiniaceae</taxon>
        <taxon>Botrytis</taxon>
    </lineage>
</organism>
<reference evidence="1 2" key="1">
    <citation type="journal article" date="2020" name="Genome Biol. Evol.">
        <title>Comparative genomics of Sclerotiniaceae.</title>
        <authorList>
            <person name="Valero Jimenez C.A."/>
            <person name="Steentjes M."/>
            <person name="Scholten O.E."/>
            <person name="Van Kan J.A.L."/>
        </authorList>
    </citation>
    <scope>NUCLEOTIDE SEQUENCE [LARGE SCALE GENOMIC DNA]</scope>
    <source>
        <strain evidence="1 2">MUCL 94</strain>
    </source>
</reference>
<accession>A0A9P5I4A4</accession>
<proteinExistence type="predicted"/>
<gene>
    <name evidence="1" type="ORF">EAE97_009795</name>
</gene>
<sequence length="71" mass="8207">MEPNVAESLEKKYKPEDRNLVDIARKIRNAKGEVSFKDSEYVSWNNTEPVIIRGSEILKIVIRGRIAIHLE</sequence>
<comment type="caution">
    <text evidence="1">The sequence shown here is derived from an EMBL/GenBank/DDBJ whole genome shotgun (WGS) entry which is preliminary data.</text>
</comment>
<dbReference type="GeneID" id="62153383"/>